<evidence type="ECO:0000313" key="1">
    <source>
        <dbReference type="EMBL" id="KAF5349193.1"/>
    </source>
</evidence>
<name>A0A8H5CY54_9AGAR</name>
<dbReference type="Gene3D" id="1.10.600.10">
    <property type="entry name" value="Farnesyl Diphosphate Synthase"/>
    <property type="match status" value="1"/>
</dbReference>
<dbReference type="Proteomes" id="UP000559027">
    <property type="component" value="Unassembled WGS sequence"/>
</dbReference>
<dbReference type="EMBL" id="JAACJO010000017">
    <property type="protein sequence ID" value="KAF5349193.1"/>
    <property type="molecule type" value="Genomic_DNA"/>
</dbReference>
<gene>
    <name evidence="1" type="ORF">D9756_009520</name>
</gene>
<dbReference type="OrthoDB" id="6486656at2759"/>
<organism evidence="1 2">
    <name type="scientific">Leucocoprinus leucothites</name>
    <dbReference type="NCBI Taxonomy" id="201217"/>
    <lineage>
        <taxon>Eukaryota</taxon>
        <taxon>Fungi</taxon>
        <taxon>Dikarya</taxon>
        <taxon>Basidiomycota</taxon>
        <taxon>Agaricomycotina</taxon>
        <taxon>Agaricomycetes</taxon>
        <taxon>Agaricomycetidae</taxon>
        <taxon>Agaricales</taxon>
        <taxon>Agaricineae</taxon>
        <taxon>Agaricaceae</taxon>
        <taxon>Leucocoprinus</taxon>
    </lineage>
</organism>
<accession>A0A8H5CY54</accession>
<reference evidence="1 2" key="1">
    <citation type="journal article" date="2020" name="ISME J.">
        <title>Uncovering the hidden diversity of litter-decomposition mechanisms in mushroom-forming fungi.</title>
        <authorList>
            <person name="Floudas D."/>
            <person name="Bentzer J."/>
            <person name="Ahren D."/>
            <person name="Johansson T."/>
            <person name="Persson P."/>
            <person name="Tunlid A."/>
        </authorList>
    </citation>
    <scope>NUCLEOTIDE SEQUENCE [LARGE SCALE GENOMIC DNA]</scope>
    <source>
        <strain evidence="1 2">CBS 146.42</strain>
    </source>
</reference>
<dbReference type="AlphaFoldDB" id="A0A8H5CY54"/>
<proteinExistence type="predicted"/>
<dbReference type="SUPFAM" id="SSF48576">
    <property type="entry name" value="Terpenoid synthases"/>
    <property type="match status" value="1"/>
</dbReference>
<sequence length="150" mass="17270">MKKIPLQEAMDWLGDYCDELVDSFLVNLKSVPSWGAEVDRRASVYINGLGQWVRGIDGWHFESTRYFGSEAPIVKQTRIATLIPSSRGYVVREDEAPMTHLRVVMLIKSLLEAFRNIFVLFSAYDESKEPWNKPLSATGHQWRQPAPRRT</sequence>
<comment type="caution">
    <text evidence="1">The sequence shown here is derived from an EMBL/GenBank/DDBJ whole genome shotgun (WGS) entry which is preliminary data.</text>
</comment>
<evidence type="ECO:0000313" key="2">
    <source>
        <dbReference type="Proteomes" id="UP000559027"/>
    </source>
</evidence>
<dbReference type="InterPro" id="IPR008949">
    <property type="entry name" value="Isoprenoid_synthase_dom_sf"/>
</dbReference>
<protein>
    <submittedName>
        <fullName evidence="1">Uncharacterized protein</fullName>
    </submittedName>
</protein>
<keyword evidence="2" id="KW-1185">Reference proteome</keyword>